<name>A0A9D4G936_DREPO</name>
<dbReference type="InterPro" id="IPR010281">
    <property type="entry name" value="DUF885"/>
</dbReference>
<comment type="caution">
    <text evidence="2">The sequence shown here is derived from an EMBL/GenBank/DDBJ whole genome shotgun (WGS) entry which is preliminary data.</text>
</comment>
<sequence length="252" mass="29202">MRLIYLTFLTAALLFRTAYSAADETFLKVVDDFWQWRLQEAPEFASSIDVHMFDNRTEQYTIAVLDDRHRKAQQLIRDLDKVQIDHLPNTHRVSFGILYDTLLTYTIGYEWKDYGPMNPVNFMEGVVREMGNYIPSKMTTYQDFDNYATRLYGMGDQTMNFVLRMRKAISSRTTNHWVSMERAIPALETLLVDPPEKSPFYKPFNETLENTTISSDQKETTLGGFSEVGGVLDHLLQCVCIQFCIDAIIISQ</sequence>
<feature type="signal peptide" evidence="1">
    <location>
        <begin position="1"/>
        <end position="22"/>
    </location>
</feature>
<proteinExistence type="predicted"/>
<dbReference type="Pfam" id="PF05960">
    <property type="entry name" value="DUF885"/>
    <property type="match status" value="1"/>
</dbReference>
<dbReference type="Proteomes" id="UP000828390">
    <property type="component" value="Unassembled WGS sequence"/>
</dbReference>
<accession>A0A9D4G936</accession>
<dbReference type="AlphaFoldDB" id="A0A9D4G936"/>
<keyword evidence="3" id="KW-1185">Reference proteome</keyword>
<evidence type="ECO:0000313" key="2">
    <source>
        <dbReference type="EMBL" id="KAH3811018.1"/>
    </source>
</evidence>
<keyword evidence="1" id="KW-0732">Signal</keyword>
<feature type="chain" id="PRO_5039590169" evidence="1">
    <location>
        <begin position="23"/>
        <end position="252"/>
    </location>
</feature>
<reference evidence="2" key="2">
    <citation type="submission" date="2020-11" db="EMBL/GenBank/DDBJ databases">
        <authorList>
            <person name="McCartney M.A."/>
            <person name="Auch B."/>
            <person name="Kono T."/>
            <person name="Mallez S."/>
            <person name="Becker A."/>
            <person name="Gohl D.M."/>
            <person name="Silverstein K.A.T."/>
            <person name="Koren S."/>
            <person name="Bechman K.B."/>
            <person name="Herman A."/>
            <person name="Abrahante J.E."/>
            <person name="Garbe J."/>
        </authorList>
    </citation>
    <scope>NUCLEOTIDE SEQUENCE</scope>
    <source>
        <strain evidence="2">Duluth1</strain>
        <tissue evidence="2">Whole animal</tissue>
    </source>
</reference>
<dbReference type="EMBL" id="JAIWYP010000006">
    <property type="protein sequence ID" value="KAH3811018.1"/>
    <property type="molecule type" value="Genomic_DNA"/>
</dbReference>
<protein>
    <submittedName>
        <fullName evidence="2">Uncharacterized protein</fullName>
    </submittedName>
</protein>
<reference evidence="2" key="1">
    <citation type="journal article" date="2019" name="bioRxiv">
        <title>The Genome of the Zebra Mussel, Dreissena polymorpha: A Resource for Invasive Species Research.</title>
        <authorList>
            <person name="McCartney M.A."/>
            <person name="Auch B."/>
            <person name="Kono T."/>
            <person name="Mallez S."/>
            <person name="Zhang Y."/>
            <person name="Obille A."/>
            <person name="Becker A."/>
            <person name="Abrahante J.E."/>
            <person name="Garbe J."/>
            <person name="Badalamenti J.P."/>
            <person name="Herman A."/>
            <person name="Mangelson H."/>
            <person name="Liachko I."/>
            <person name="Sullivan S."/>
            <person name="Sone E.D."/>
            <person name="Koren S."/>
            <person name="Silverstein K.A.T."/>
            <person name="Beckman K.B."/>
            <person name="Gohl D.M."/>
        </authorList>
    </citation>
    <scope>NUCLEOTIDE SEQUENCE</scope>
    <source>
        <strain evidence="2">Duluth1</strain>
        <tissue evidence="2">Whole animal</tissue>
    </source>
</reference>
<organism evidence="2 3">
    <name type="scientific">Dreissena polymorpha</name>
    <name type="common">Zebra mussel</name>
    <name type="synonym">Mytilus polymorpha</name>
    <dbReference type="NCBI Taxonomy" id="45954"/>
    <lineage>
        <taxon>Eukaryota</taxon>
        <taxon>Metazoa</taxon>
        <taxon>Spiralia</taxon>
        <taxon>Lophotrochozoa</taxon>
        <taxon>Mollusca</taxon>
        <taxon>Bivalvia</taxon>
        <taxon>Autobranchia</taxon>
        <taxon>Heteroconchia</taxon>
        <taxon>Euheterodonta</taxon>
        <taxon>Imparidentia</taxon>
        <taxon>Neoheterodontei</taxon>
        <taxon>Myida</taxon>
        <taxon>Dreissenoidea</taxon>
        <taxon>Dreissenidae</taxon>
        <taxon>Dreissena</taxon>
    </lineage>
</organism>
<evidence type="ECO:0000313" key="3">
    <source>
        <dbReference type="Proteomes" id="UP000828390"/>
    </source>
</evidence>
<gene>
    <name evidence="2" type="ORF">DPMN_139418</name>
</gene>
<evidence type="ECO:0000256" key="1">
    <source>
        <dbReference type="SAM" id="SignalP"/>
    </source>
</evidence>